<keyword evidence="1" id="KW-0812">Transmembrane</keyword>
<dbReference type="AlphaFoldDB" id="A0A484M148"/>
<keyword evidence="1" id="KW-0472">Membrane</keyword>
<keyword evidence="1" id="KW-1133">Transmembrane helix</keyword>
<feature type="transmembrane region" description="Helical" evidence="1">
    <location>
        <begin position="149"/>
        <end position="169"/>
    </location>
</feature>
<name>A0A484M148_9ASTE</name>
<gene>
    <name evidence="2" type="ORF">CCAM_LOCUS23900</name>
</gene>
<feature type="transmembrane region" description="Helical" evidence="1">
    <location>
        <begin position="237"/>
        <end position="259"/>
    </location>
</feature>
<keyword evidence="3" id="KW-1185">Reference proteome</keyword>
<evidence type="ECO:0000313" key="3">
    <source>
        <dbReference type="Proteomes" id="UP000595140"/>
    </source>
</evidence>
<dbReference type="PROSITE" id="PS51257">
    <property type="entry name" value="PROKAR_LIPOPROTEIN"/>
    <property type="match status" value="1"/>
</dbReference>
<dbReference type="OrthoDB" id="687732at2759"/>
<feature type="transmembrane region" description="Helical" evidence="1">
    <location>
        <begin position="189"/>
        <end position="209"/>
    </location>
</feature>
<proteinExistence type="predicted"/>
<accession>A0A484M148</accession>
<feature type="transmembrane region" description="Helical" evidence="1">
    <location>
        <begin position="279"/>
        <end position="299"/>
    </location>
</feature>
<dbReference type="PANTHER" id="PTHR33133:SF3">
    <property type="entry name" value="TRANSMEMBRANE PROTEIN"/>
    <property type="match status" value="1"/>
</dbReference>
<dbReference type="PANTHER" id="PTHR33133">
    <property type="entry name" value="OS08G0107100 PROTEIN-RELATED"/>
    <property type="match status" value="1"/>
</dbReference>
<organism evidence="2 3">
    <name type="scientific">Cuscuta campestris</name>
    <dbReference type="NCBI Taxonomy" id="132261"/>
    <lineage>
        <taxon>Eukaryota</taxon>
        <taxon>Viridiplantae</taxon>
        <taxon>Streptophyta</taxon>
        <taxon>Embryophyta</taxon>
        <taxon>Tracheophyta</taxon>
        <taxon>Spermatophyta</taxon>
        <taxon>Magnoliopsida</taxon>
        <taxon>eudicotyledons</taxon>
        <taxon>Gunneridae</taxon>
        <taxon>Pentapetalae</taxon>
        <taxon>asterids</taxon>
        <taxon>lamiids</taxon>
        <taxon>Solanales</taxon>
        <taxon>Convolvulaceae</taxon>
        <taxon>Cuscuteae</taxon>
        <taxon>Cuscuta</taxon>
        <taxon>Cuscuta subgen. Grammica</taxon>
        <taxon>Cuscuta sect. Cleistogrammica</taxon>
    </lineage>
</organism>
<sequence>MATILPREWLFGGAPISQGCFSKSFKQEIKSYQYFTITAALLAFPYAASILLLQSLTLSSSFVLLLRARIRALFNASGFPPHSILERKLPETIAVAVLALPSSLSSSLLSKASVIHALHTSQDHPKNASFSHFFKLYAILIHTQICNSLFTLSTNATCFSLVFLAFNLVNGFGVSDLPGLVPFLSATGAVLSSFTVSITFLICPLTLIISGVEKTGGFMGALSKACGLIKGRTETALWLSVWINALMAAVEALFQYRVVRGYRDNGETGSFSVAVEGMFIAYLYSVVLVLETIVAYYFISSGGSKWNIAIPY</sequence>
<evidence type="ECO:0000313" key="2">
    <source>
        <dbReference type="EMBL" id="VFQ82124.1"/>
    </source>
</evidence>
<reference evidence="2 3" key="1">
    <citation type="submission" date="2018-04" db="EMBL/GenBank/DDBJ databases">
        <authorList>
            <person name="Vogel A."/>
        </authorList>
    </citation>
    <scope>NUCLEOTIDE SEQUENCE [LARGE SCALE GENOMIC DNA]</scope>
</reference>
<dbReference type="EMBL" id="OOIL02002322">
    <property type="protein sequence ID" value="VFQ82124.1"/>
    <property type="molecule type" value="Genomic_DNA"/>
</dbReference>
<dbReference type="Proteomes" id="UP000595140">
    <property type="component" value="Unassembled WGS sequence"/>
</dbReference>
<feature type="transmembrane region" description="Helical" evidence="1">
    <location>
        <begin position="32"/>
        <end position="65"/>
    </location>
</feature>
<protein>
    <submittedName>
        <fullName evidence="2">Uncharacterized protein</fullName>
    </submittedName>
</protein>
<evidence type="ECO:0000256" key="1">
    <source>
        <dbReference type="SAM" id="Phobius"/>
    </source>
</evidence>